<protein>
    <recommendedName>
        <fullName evidence="8">Histone-binding protein RBBP4-like N-terminal domain-containing protein</fullName>
    </recommendedName>
</protein>
<keyword evidence="5" id="KW-0156">Chromatin regulator</keyword>
<keyword evidence="6" id="KW-0539">Nucleus</keyword>
<feature type="repeat" description="WD" evidence="7">
    <location>
        <begin position="178"/>
        <end position="220"/>
    </location>
</feature>
<dbReference type="Pfam" id="PF12265">
    <property type="entry name" value="CAF1C_H4-bd"/>
    <property type="match status" value="1"/>
</dbReference>
<proteinExistence type="inferred from homology"/>
<dbReference type="InterPro" id="IPR019616">
    <property type="entry name" value="Ycf54"/>
</dbReference>
<dbReference type="Pfam" id="PF10674">
    <property type="entry name" value="Ycf54"/>
    <property type="match status" value="1"/>
</dbReference>
<keyword evidence="3 7" id="KW-0853">WD repeat</keyword>
<dbReference type="PROSITE" id="PS50082">
    <property type="entry name" value="WD_REPEATS_2"/>
    <property type="match status" value="5"/>
</dbReference>
<evidence type="ECO:0000256" key="3">
    <source>
        <dbReference type="ARBA" id="ARBA00022574"/>
    </source>
</evidence>
<evidence type="ECO:0000313" key="10">
    <source>
        <dbReference type="Proteomes" id="UP000824890"/>
    </source>
</evidence>
<name>A0ABQ8BPN4_BRANA</name>
<gene>
    <name evidence="9" type="ORF">HID58_038560</name>
</gene>
<feature type="repeat" description="WD" evidence="7">
    <location>
        <begin position="227"/>
        <end position="263"/>
    </location>
</feature>
<dbReference type="InterPro" id="IPR001680">
    <property type="entry name" value="WD40_rpt"/>
</dbReference>
<dbReference type="InterPro" id="IPR019775">
    <property type="entry name" value="WD40_repeat_CS"/>
</dbReference>
<dbReference type="PANTHER" id="PTHR22850">
    <property type="entry name" value="WD40 REPEAT FAMILY"/>
    <property type="match status" value="1"/>
</dbReference>
<feature type="repeat" description="WD" evidence="7">
    <location>
        <begin position="374"/>
        <end position="408"/>
    </location>
</feature>
<keyword evidence="4" id="KW-0677">Repeat</keyword>
<dbReference type="InterPro" id="IPR038409">
    <property type="entry name" value="Ycf54-like_sf"/>
</dbReference>
<dbReference type="PRINTS" id="PR00320">
    <property type="entry name" value="GPROTEINBRPT"/>
</dbReference>
<organism evidence="9 10">
    <name type="scientific">Brassica napus</name>
    <name type="common">Rape</name>
    <dbReference type="NCBI Taxonomy" id="3708"/>
    <lineage>
        <taxon>Eukaryota</taxon>
        <taxon>Viridiplantae</taxon>
        <taxon>Streptophyta</taxon>
        <taxon>Embryophyta</taxon>
        <taxon>Tracheophyta</taxon>
        <taxon>Spermatophyta</taxon>
        <taxon>Magnoliopsida</taxon>
        <taxon>eudicotyledons</taxon>
        <taxon>Gunneridae</taxon>
        <taxon>Pentapetalae</taxon>
        <taxon>rosids</taxon>
        <taxon>malvids</taxon>
        <taxon>Brassicales</taxon>
        <taxon>Brassicaceae</taxon>
        <taxon>Brassiceae</taxon>
        <taxon>Brassica</taxon>
    </lineage>
</organism>
<dbReference type="Pfam" id="PF00400">
    <property type="entry name" value="WD40"/>
    <property type="match status" value="4"/>
</dbReference>
<dbReference type="EMBL" id="JAGKQM010000010">
    <property type="protein sequence ID" value="KAH0906733.1"/>
    <property type="molecule type" value="Genomic_DNA"/>
</dbReference>
<dbReference type="InterPro" id="IPR022052">
    <property type="entry name" value="Histone-bd_RBBP4-like_N"/>
</dbReference>
<feature type="repeat" description="WD" evidence="7">
    <location>
        <begin position="317"/>
        <end position="359"/>
    </location>
</feature>
<comment type="similarity">
    <text evidence="2">Belongs to the WD repeat RBAP46/RBAP48/MSI1 family.</text>
</comment>
<dbReference type="PROSITE" id="PS00678">
    <property type="entry name" value="WD_REPEATS_1"/>
    <property type="match status" value="1"/>
</dbReference>
<reference evidence="9 10" key="1">
    <citation type="submission" date="2021-05" db="EMBL/GenBank/DDBJ databases">
        <title>Genome Assembly of Synthetic Allotetraploid Brassica napus Reveals Homoeologous Exchanges between Subgenomes.</title>
        <authorList>
            <person name="Davis J.T."/>
        </authorList>
    </citation>
    <scope>NUCLEOTIDE SEQUENCE [LARGE SCALE GENOMIC DNA]</scope>
    <source>
        <strain evidence="10">cv. Da-Ae</strain>
        <tissue evidence="9">Seedling</tissue>
    </source>
</reference>
<comment type="caution">
    <text evidence="9">The sequence shown here is derived from an EMBL/GenBank/DDBJ whole genome shotgun (WGS) entry which is preliminary data.</text>
</comment>
<evidence type="ECO:0000256" key="4">
    <source>
        <dbReference type="ARBA" id="ARBA00022737"/>
    </source>
</evidence>
<dbReference type="PROSITE" id="PS50294">
    <property type="entry name" value="WD_REPEATS_REGION"/>
    <property type="match status" value="1"/>
</dbReference>
<evidence type="ECO:0000256" key="2">
    <source>
        <dbReference type="ARBA" id="ARBA00009341"/>
    </source>
</evidence>
<evidence type="ECO:0000313" key="9">
    <source>
        <dbReference type="EMBL" id="KAH0906733.1"/>
    </source>
</evidence>
<sequence>MQPEMAKDDVEMRGEAEERIINEDYKIWKKNTPFLYDLVITHALEWPSLTVEWLPSRDEPPGQNYSVQKMLLGTHTSDNEPNYLMIAQVQLPLEDTESEARQYDDDRSEFGGFGCASGKVQVIQQIVHEGEVNRARYMPQNPFLIATKTVSAEVFLFDYSKHPSKPALDGACNPDMKLKGHSSEGYGLSWSTLKEGHLLSGADDAQICLWDVSATPQSNVLDAQQIFKAHEGVVEDVAWHMQHAHLFGSVGDDQYLHIWDLRSPSPSGPVKSVEAHSMEVNCLAFNPVNEWIVATGSTDKTVKLFDLRMLNSALHTFESHKEEVFQVGWNPNNETILASCCLGRRLIVWDVSRINDEQTAEDAEDGPPELLFIHGGHTSKVSDFSWNPCEDWIISSVSEDNILQIWQMAENIYHDEDDGPGTVEEPTNVHQTMWSVTGALGVAVPTAAACRTKPLLVSSNLLPKQTKKLHLSPQQQPLSLASQFSSSSFRTAATSVEQQSDNKGESTKYYFLVANAKFMLDEEEHFQEQLFERLRYYGENEKELDFWLVIEPKFLDKFPKITQRLRRPAVALVSTNGPWITFMKLRLDRVLADSFEATSLDEALAFTPTTLEFDKPKNWVAPYPKYEPGWWETFLPKAKQESVAYSARRFHMQRNGFGGHAKCKH</sequence>
<dbReference type="SMART" id="SM00320">
    <property type="entry name" value="WD40"/>
    <property type="match status" value="6"/>
</dbReference>
<evidence type="ECO:0000256" key="5">
    <source>
        <dbReference type="ARBA" id="ARBA00022853"/>
    </source>
</evidence>
<dbReference type="Gene3D" id="3.30.70.1860">
    <property type="entry name" value="Uncharacterised protein family Ycf54"/>
    <property type="match status" value="1"/>
</dbReference>
<dbReference type="SUPFAM" id="SSF50978">
    <property type="entry name" value="WD40 repeat-like"/>
    <property type="match status" value="1"/>
</dbReference>
<dbReference type="InterPro" id="IPR036322">
    <property type="entry name" value="WD40_repeat_dom_sf"/>
</dbReference>
<evidence type="ECO:0000256" key="1">
    <source>
        <dbReference type="ARBA" id="ARBA00004123"/>
    </source>
</evidence>
<feature type="domain" description="Histone-binding protein RBBP4-like N-terminal" evidence="8">
    <location>
        <begin position="23"/>
        <end position="92"/>
    </location>
</feature>
<keyword evidence="10" id="KW-1185">Reference proteome</keyword>
<dbReference type="InterPro" id="IPR020472">
    <property type="entry name" value="WD40_PAC1"/>
</dbReference>
<dbReference type="Gene3D" id="2.130.10.10">
    <property type="entry name" value="YVTN repeat-like/Quinoprotein amine dehydrogenase"/>
    <property type="match status" value="1"/>
</dbReference>
<accession>A0ABQ8BPN4</accession>
<dbReference type="Proteomes" id="UP000824890">
    <property type="component" value="Unassembled WGS sequence"/>
</dbReference>
<evidence type="ECO:0000256" key="6">
    <source>
        <dbReference type="ARBA" id="ARBA00023242"/>
    </source>
</evidence>
<dbReference type="InterPro" id="IPR015943">
    <property type="entry name" value="WD40/YVTN_repeat-like_dom_sf"/>
</dbReference>
<feature type="repeat" description="WD" evidence="7">
    <location>
        <begin position="273"/>
        <end position="308"/>
    </location>
</feature>
<comment type="subcellular location">
    <subcellularLocation>
        <location evidence="1">Nucleus</location>
    </subcellularLocation>
</comment>
<evidence type="ECO:0000259" key="8">
    <source>
        <dbReference type="Pfam" id="PF12265"/>
    </source>
</evidence>
<evidence type="ECO:0000256" key="7">
    <source>
        <dbReference type="PROSITE-ProRule" id="PRU00221"/>
    </source>
</evidence>
<dbReference type="InterPro" id="IPR050459">
    <property type="entry name" value="WD_repeat_RBAP46/RBAP48/MSI1"/>
</dbReference>